<name>A0ABY6UMJ3_BIOOC</name>
<feature type="region of interest" description="Disordered" evidence="2">
    <location>
        <begin position="275"/>
        <end position="295"/>
    </location>
</feature>
<keyword evidence="1" id="KW-0862">Zinc</keyword>
<comment type="caution">
    <text evidence="4">The sequence shown here is derived from an EMBL/GenBank/DDBJ whole genome shotgun (WGS) entry which is preliminary data.</text>
</comment>
<dbReference type="Proteomes" id="UP000766486">
    <property type="component" value="Unassembled WGS sequence"/>
</dbReference>
<evidence type="ECO:0000256" key="1">
    <source>
        <dbReference type="PROSITE-ProRule" id="PRU00042"/>
    </source>
</evidence>
<feature type="compositionally biased region" description="Polar residues" evidence="2">
    <location>
        <begin position="275"/>
        <end position="294"/>
    </location>
</feature>
<dbReference type="PROSITE" id="PS50157">
    <property type="entry name" value="ZINC_FINGER_C2H2_2"/>
    <property type="match status" value="1"/>
</dbReference>
<gene>
    <name evidence="4" type="ORF">CLO192961_LOCUS300555</name>
</gene>
<keyword evidence="1" id="KW-0863">Zinc-finger</keyword>
<sequence>MAIELLAFEGKLHSTRTNWACPFVCCKGNFPDAKALMRHVPFCEHFASRRVFCNMCGDYDCFETHEIPMSTPLSTQKRALRKFTKIFTRSEDTQKVSRPQGWANTVSQIDISESQRLIKMQSRPPFHSPDIPNETGELGGNPISELDDSLIPKGLHDPVHQLQMLPNVGPGPDFDAGKYSALHEMSRFQPQLHDTTATIDCDMENELDQVYDSLLLNPLSHHDSGRETPARNLVSQESQTYVEFLHPRRAPEPLRLSTKQLSQALPPDIEALITNHQTGSQDPTPTTNCLSGLGSQPPIEDRVFNHSPQISIPLLELPGDPWPLPVSENSTVLPPPSSASQSLSRPAIRFSSFVPVSRRAHQFNTSLESPITANPQDGQTLKCIICDYIPQGPKKNHYTYLKKHLNMHTQRKNPCPVCGIEFTRKDNLRVHMQSLHSGLRAGGAKAVSNSHFSQCEDDAFTPQTTLKDSTAGKEDDPIHLVAELVD</sequence>
<organism evidence="4 5">
    <name type="scientific">Bionectria ochroleuca</name>
    <name type="common">Gliocladium roseum</name>
    <dbReference type="NCBI Taxonomy" id="29856"/>
    <lineage>
        <taxon>Eukaryota</taxon>
        <taxon>Fungi</taxon>
        <taxon>Dikarya</taxon>
        <taxon>Ascomycota</taxon>
        <taxon>Pezizomycotina</taxon>
        <taxon>Sordariomycetes</taxon>
        <taxon>Hypocreomycetidae</taxon>
        <taxon>Hypocreales</taxon>
        <taxon>Bionectriaceae</taxon>
        <taxon>Clonostachys</taxon>
    </lineage>
</organism>
<dbReference type="Pfam" id="PF00096">
    <property type="entry name" value="zf-C2H2"/>
    <property type="match status" value="1"/>
</dbReference>
<evidence type="ECO:0000256" key="2">
    <source>
        <dbReference type="SAM" id="MobiDB-lite"/>
    </source>
</evidence>
<dbReference type="InterPro" id="IPR013087">
    <property type="entry name" value="Znf_C2H2_type"/>
</dbReference>
<keyword evidence="1" id="KW-0479">Metal-binding</keyword>
<dbReference type="PROSITE" id="PS00028">
    <property type="entry name" value="ZINC_FINGER_C2H2_1"/>
    <property type="match status" value="2"/>
</dbReference>
<dbReference type="SUPFAM" id="SSF57667">
    <property type="entry name" value="beta-beta-alpha zinc fingers"/>
    <property type="match status" value="1"/>
</dbReference>
<accession>A0ABY6UMJ3</accession>
<evidence type="ECO:0000313" key="5">
    <source>
        <dbReference type="Proteomes" id="UP000766486"/>
    </source>
</evidence>
<reference evidence="4 5" key="1">
    <citation type="submission" date="2019-06" db="EMBL/GenBank/DDBJ databases">
        <authorList>
            <person name="Broberg M."/>
        </authorList>
    </citation>
    <scope>NUCLEOTIDE SEQUENCE [LARGE SCALE GENOMIC DNA]</scope>
</reference>
<dbReference type="SMART" id="SM00355">
    <property type="entry name" value="ZnF_C2H2"/>
    <property type="match status" value="3"/>
</dbReference>
<dbReference type="InterPro" id="IPR036236">
    <property type="entry name" value="Znf_C2H2_sf"/>
</dbReference>
<keyword evidence="5" id="KW-1185">Reference proteome</keyword>
<evidence type="ECO:0000313" key="4">
    <source>
        <dbReference type="EMBL" id="VUC31245.1"/>
    </source>
</evidence>
<evidence type="ECO:0000259" key="3">
    <source>
        <dbReference type="PROSITE" id="PS50157"/>
    </source>
</evidence>
<proteinExistence type="predicted"/>
<dbReference type="Gene3D" id="3.30.160.60">
    <property type="entry name" value="Classic Zinc Finger"/>
    <property type="match status" value="1"/>
</dbReference>
<feature type="domain" description="C2H2-type" evidence="3">
    <location>
        <begin position="413"/>
        <end position="441"/>
    </location>
</feature>
<feature type="region of interest" description="Disordered" evidence="2">
    <location>
        <begin position="123"/>
        <end position="143"/>
    </location>
</feature>
<dbReference type="EMBL" id="CABFNS010000830">
    <property type="protein sequence ID" value="VUC31245.1"/>
    <property type="molecule type" value="Genomic_DNA"/>
</dbReference>
<protein>
    <recommendedName>
        <fullName evidence="3">C2H2-type domain-containing protein</fullName>
    </recommendedName>
</protein>